<keyword evidence="5 9" id="KW-0812">Transmembrane</keyword>
<dbReference type="InterPro" id="IPR013685">
    <property type="entry name" value="POTRA_FtsQ_type"/>
</dbReference>
<dbReference type="InterPro" id="IPR005548">
    <property type="entry name" value="Cell_div_FtsQ/DivIB_C"/>
</dbReference>
<organism evidence="11 12">
    <name type="scientific">Candidatus Providencia siddallii</name>
    <dbReference type="NCBI Taxonomy" id="1715285"/>
    <lineage>
        <taxon>Bacteria</taxon>
        <taxon>Pseudomonadati</taxon>
        <taxon>Pseudomonadota</taxon>
        <taxon>Gammaproteobacteria</taxon>
        <taxon>Enterobacterales</taxon>
        <taxon>Morganellaceae</taxon>
        <taxon>Providencia</taxon>
    </lineage>
</organism>
<keyword evidence="12" id="KW-1185">Reference proteome</keyword>
<evidence type="ECO:0000256" key="2">
    <source>
        <dbReference type="ARBA" id="ARBA00022475"/>
    </source>
</evidence>
<dbReference type="Pfam" id="PF08478">
    <property type="entry name" value="POTRA_1"/>
    <property type="match status" value="1"/>
</dbReference>
<proteinExistence type="inferred from homology"/>
<dbReference type="Proteomes" id="UP001497533">
    <property type="component" value="Chromosome"/>
</dbReference>
<evidence type="ECO:0000256" key="6">
    <source>
        <dbReference type="ARBA" id="ARBA00022989"/>
    </source>
</evidence>
<sequence>MLHQDLINRKSRNKNKKNFYKILCGIFYSFLILITFCFFTCVYKILMKDINCLIISKLLLTGNFHYTKNDDIKKIVLSLKHQKTFMNINLNNIKDKIVLIPWIKQTTVRKEWPNKLKINIIEYVPFAKWNNQNMIDENGQIFKIPNIKTNKENYVLLYGPIGTQKNVLLKYNFLSKIFLKHNLKLKSFTISSRYAWQIVLNNNIRIELGKNNLSERLNRFFEIYPLLQKIKDKQVDYIDLRYPNGVSVGWRFIWSESSSFNKNININFSWV</sequence>
<feature type="domain" description="POTRA" evidence="10">
    <location>
        <begin position="53"/>
        <end position="123"/>
    </location>
</feature>
<dbReference type="InterPro" id="IPR045335">
    <property type="entry name" value="FtsQ_C_sf"/>
</dbReference>
<reference evidence="11" key="1">
    <citation type="submission" date="2024-04" db="EMBL/GenBank/DDBJ databases">
        <authorList>
            <person name="Manzano-Marin A."/>
            <person name="Manzano-Marin A."/>
            <person name="Alejandro Manzano Marin A."/>
        </authorList>
    </citation>
    <scope>NUCLEOTIDE SEQUENCE [LARGE SCALE GENOMIC DNA]</scope>
    <source>
        <strain evidence="11">TABTEA</strain>
    </source>
</reference>
<keyword evidence="3 9" id="KW-0997">Cell inner membrane</keyword>
<evidence type="ECO:0000256" key="3">
    <source>
        <dbReference type="ARBA" id="ARBA00022519"/>
    </source>
</evidence>
<keyword evidence="6 9" id="KW-1133">Transmembrane helix</keyword>
<dbReference type="Pfam" id="PF03799">
    <property type="entry name" value="FtsQ_DivIB_C"/>
    <property type="match status" value="1"/>
</dbReference>
<evidence type="ECO:0000256" key="7">
    <source>
        <dbReference type="ARBA" id="ARBA00023136"/>
    </source>
</evidence>
<dbReference type="Gene3D" id="3.10.20.310">
    <property type="entry name" value="membrane protein fhac"/>
    <property type="match status" value="1"/>
</dbReference>
<evidence type="ECO:0000256" key="8">
    <source>
        <dbReference type="ARBA" id="ARBA00023306"/>
    </source>
</evidence>
<dbReference type="InterPro" id="IPR026579">
    <property type="entry name" value="FtsQ"/>
</dbReference>
<evidence type="ECO:0000256" key="1">
    <source>
        <dbReference type="ARBA" id="ARBA00004370"/>
    </source>
</evidence>
<dbReference type="PANTHER" id="PTHR35851">
    <property type="entry name" value="CELL DIVISION PROTEIN FTSQ"/>
    <property type="match status" value="1"/>
</dbReference>
<dbReference type="PROSITE" id="PS51779">
    <property type="entry name" value="POTRA"/>
    <property type="match status" value="1"/>
</dbReference>
<evidence type="ECO:0000256" key="5">
    <source>
        <dbReference type="ARBA" id="ARBA00022692"/>
    </source>
</evidence>
<gene>
    <name evidence="9 11" type="primary">ftsQ</name>
    <name evidence="11" type="ORF">PRHACTZTBTEA_296</name>
</gene>
<dbReference type="Gene3D" id="3.40.50.11690">
    <property type="entry name" value="Cell division protein FtsQ/DivIB"/>
    <property type="match status" value="1"/>
</dbReference>
<name>A0ABM9NP24_9GAMM</name>
<comment type="function">
    <text evidence="9">Essential cell division protein. May link together the upstream cell division proteins, which are predominantly cytoplasmic, with the downstream cell division proteins, which are predominantly periplasmic. May control correct divisome assembly.</text>
</comment>
<accession>A0ABM9NP24</accession>
<keyword evidence="8 9" id="KW-0131">Cell cycle</keyword>
<evidence type="ECO:0000313" key="11">
    <source>
        <dbReference type="EMBL" id="CAL1329218.1"/>
    </source>
</evidence>
<dbReference type="HAMAP" id="MF_00911">
    <property type="entry name" value="FtsQ_subfam"/>
    <property type="match status" value="1"/>
</dbReference>
<dbReference type="InterPro" id="IPR034746">
    <property type="entry name" value="POTRA"/>
</dbReference>
<comment type="subunit">
    <text evidence="9">Part of a complex composed of FtsB, FtsL and FtsQ.</text>
</comment>
<evidence type="ECO:0000256" key="4">
    <source>
        <dbReference type="ARBA" id="ARBA00022618"/>
    </source>
</evidence>
<keyword evidence="7 9" id="KW-0472">Membrane</keyword>
<feature type="transmembrane region" description="Helical" evidence="9">
    <location>
        <begin position="20"/>
        <end position="46"/>
    </location>
</feature>
<dbReference type="GO" id="GO:0051301">
    <property type="term" value="P:cell division"/>
    <property type="evidence" value="ECO:0007669"/>
    <property type="project" value="UniProtKB-KW"/>
</dbReference>
<comment type="similarity">
    <text evidence="9">Belongs to the FtsQ/DivIB family. FtsQ subfamily.</text>
</comment>
<dbReference type="EMBL" id="OZ034688">
    <property type="protein sequence ID" value="CAL1329218.1"/>
    <property type="molecule type" value="Genomic_DNA"/>
</dbReference>
<keyword evidence="4 9" id="KW-0132">Cell division</keyword>
<evidence type="ECO:0000256" key="9">
    <source>
        <dbReference type="HAMAP-Rule" id="MF_00911"/>
    </source>
</evidence>
<protein>
    <recommendedName>
        <fullName evidence="9">Cell division protein FtsQ</fullName>
    </recommendedName>
</protein>
<evidence type="ECO:0000313" key="12">
    <source>
        <dbReference type="Proteomes" id="UP001497533"/>
    </source>
</evidence>
<dbReference type="PANTHER" id="PTHR35851:SF1">
    <property type="entry name" value="CELL DIVISION PROTEIN FTSQ"/>
    <property type="match status" value="1"/>
</dbReference>
<evidence type="ECO:0000259" key="10">
    <source>
        <dbReference type="PROSITE" id="PS51779"/>
    </source>
</evidence>
<comment type="subcellular location">
    <subcellularLocation>
        <location evidence="9">Cell inner membrane</location>
        <topology evidence="9">Single-pass type II membrane protein</topology>
    </subcellularLocation>
    <subcellularLocation>
        <location evidence="1">Membrane</location>
    </subcellularLocation>
    <text evidence="9">Localizes to the division septum.</text>
</comment>
<keyword evidence="2 9" id="KW-1003">Cell membrane</keyword>